<dbReference type="STRING" id="1081108.A0A167S4P2"/>
<name>A0A167S4P2_CORDF</name>
<keyword evidence="2" id="KW-0418">Kinase</keyword>
<dbReference type="GO" id="GO:0016301">
    <property type="term" value="F:kinase activity"/>
    <property type="evidence" value="ECO:0007669"/>
    <property type="project" value="UniProtKB-KW"/>
</dbReference>
<dbReference type="AlphaFoldDB" id="A0A167S4P2"/>
<dbReference type="SUPFAM" id="SSF56112">
    <property type="entry name" value="Protein kinase-like (PK-like)"/>
    <property type="match status" value="1"/>
</dbReference>
<organism evidence="2 3">
    <name type="scientific">Akanthomyces lecanii RCEF 1005</name>
    <dbReference type="NCBI Taxonomy" id="1081108"/>
    <lineage>
        <taxon>Eukaryota</taxon>
        <taxon>Fungi</taxon>
        <taxon>Dikarya</taxon>
        <taxon>Ascomycota</taxon>
        <taxon>Pezizomycotina</taxon>
        <taxon>Sordariomycetes</taxon>
        <taxon>Hypocreomycetidae</taxon>
        <taxon>Hypocreales</taxon>
        <taxon>Cordycipitaceae</taxon>
        <taxon>Akanthomyces</taxon>
        <taxon>Cordyceps confragosa</taxon>
    </lineage>
</organism>
<evidence type="ECO:0000313" key="3">
    <source>
        <dbReference type="Proteomes" id="UP000076881"/>
    </source>
</evidence>
<evidence type="ECO:0000256" key="1">
    <source>
        <dbReference type="SAM" id="MobiDB-lite"/>
    </source>
</evidence>
<feature type="compositionally biased region" description="Basic and acidic residues" evidence="1">
    <location>
        <begin position="24"/>
        <end position="36"/>
    </location>
</feature>
<feature type="compositionally biased region" description="Polar residues" evidence="1">
    <location>
        <begin position="41"/>
        <end position="58"/>
    </location>
</feature>
<protein>
    <submittedName>
        <fullName evidence="2">Protein kinase-like domain protein</fullName>
    </submittedName>
</protein>
<feature type="region of interest" description="Disordered" evidence="1">
    <location>
        <begin position="469"/>
        <end position="491"/>
    </location>
</feature>
<accession>A0A167S4P2</accession>
<dbReference type="Gene3D" id="1.10.510.10">
    <property type="entry name" value="Transferase(Phosphotransferase) domain 1"/>
    <property type="match status" value="1"/>
</dbReference>
<dbReference type="Proteomes" id="UP000076881">
    <property type="component" value="Unassembled WGS sequence"/>
</dbReference>
<feature type="compositionally biased region" description="Polar residues" evidence="1">
    <location>
        <begin position="1"/>
        <end position="23"/>
    </location>
</feature>
<dbReference type="InterPro" id="IPR011009">
    <property type="entry name" value="Kinase-like_dom_sf"/>
</dbReference>
<feature type="region of interest" description="Disordered" evidence="1">
    <location>
        <begin position="1"/>
        <end position="58"/>
    </location>
</feature>
<reference evidence="2 3" key="1">
    <citation type="journal article" date="2016" name="Genome Biol. Evol.">
        <title>Divergent and convergent evolution of fungal pathogenicity.</title>
        <authorList>
            <person name="Shang Y."/>
            <person name="Xiao G."/>
            <person name="Zheng P."/>
            <person name="Cen K."/>
            <person name="Zhan S."/>
            <person name="Wang C."/>
        </authorList>
    </citation>
    <scope>NUCLEOTIDE SEQUENCE [LARGE SCALE GENOMIC DNA]</scope>
    <source>
        <strain evidence="2 3">RCEF 1005</strain>
    </source>
</reference>
<gene>
    <name evidence="2" type="ORF">LEL_10846</name>
</gene>
<comment type="caution">
    <text evidence="2">The sequence shown here is derived from an EMBL/GenBank/DDBJ whole genome shotgun (WGS) entry which is preliminary data.</text>
</comment>
<dbReference type="OrthoDB" id="5140520at2759"/>
<proteinExistence type="predicted"/>
<sequence length="569" mass="62748">MQQQSDQHALTNQENGHTANSRSDPVEHSSEKEQEGPRGAVSSNDSSLTQTNPGSSGTHETLWDTCVELYSLQFGNSDYFSIVEQTQPLSDEYPIYIVKRFSGINVEERMNFIQQIKHELFVQPRHIFSVENERFVTFEFMPLSLAELEGNPLMNDFRLASILGQVVQGLLYLEENSLSHTKLTCSNILIDIHGTVKLWGQEFIRTRFNLNEAIQNIAVVTMKLAQGYADKDGRFRLDRPERFPLGSDFLCALEQMTSIGELDQVSSRTDALIPGSGSERDFNLHDTESKRRVPPGLARLEETGHGGGLGSGINLGAVGAAKPVREMVPEGMNEDISITLWVASCTVSFCTAAVLNIGVRGVNVNKHATYLKDACHQLQTADRGRQSQVPWNIVQPCLESTITLIGKVLRQPALREILQQVTDAAQCTKNIQNDIIIIKNSVGLSNSPLNGSNLSRARPAVSWTRVAAQAKSSPSNPSPVPQAAASKTHSTMTAYQDRVVAVKLKDQSAAQRHRAHSATWTKQQVEASISNQTTTKLVKVVAAHQLKGGDTQIFTSTTAEIKHLKQKRE</sequence>
<keyword evidence="3" id="KW-1185">Reference proteome</keyword>
<keyword evidence="2" id="KW-0808">Transferase</keyword>
<dbReference type="EMBL" id="AZHF01000024">
    <property type="protein sequence ID" value="OAA59238.1"/>
    <property type="molecule type" value="Genomic_DNA"/>
</dbReference>
<evidence type="ECO:0000313" key="2">
    <source>
        <dbReference type="EMBL" id="OAA59238.1"/>
    </source>
</evidence>